<dbReference type="InterPro" id="IPR029063">
    <property type="entry name" value="SAM-dependent_MTases_sf"/>
</dbReference>
<evidence type="ECO:0008006" key="3">
    <source>
        <dbReference type="Google" id="ProtNLM"/>
    </source>
</evidence>
<sequence>MGCHNIGSEVVQASKLWFGAEPSYPPASFDLVCDTGELYLKSLVRDDKPAIDVLIVDAEDGSAPPASMRTLDFWTNTVLPTLNANPVIGVNVIGSEFDVANLVQTLEMVFSKHSKVLVVSPPSKANVSDRHDDLTHHNLFLARDALRGCVDLPHAWEEQVQRAIRERFVVVDGKLTT</sequence>
<dbReference type="EMBL" id="HBGN01030631">
    <property type="protein sequence ID" value="CAD9347106.1"/>
    <property type="molecule type" value="Transcribed_RNA"/>
</dbReference>
<dbReference type="Gene3D" id="3.40.50.150">
    <property type="entry name" value="Vaccinia Virus protein VP39"/>
    <property type="match status" value="1"/>
</dbReference>
<dbReference type="EMBL" id="HBGN01030630">
    <property type="protein sequence ID" value="CAD9347104.1"/>
    <property type="molecule type" value="Transcribed_RNA"/>
</dbReference>
<evidence type="ECO:0000313" key="2">
    <source>
        <dbReference type="EMBL" id="CAD9347106.1"/>
    </source>
</evidence>
<gene>
    <name evidence="1" type="ORF">DBRI1063_LOCUS19711</name>
    <name evidence="2" type="ORF">DBRI1063_LOCUS19712</name>
</gene>
<reference evidence="1" key="1">
    <citation type="submission" date="2021-01" db="EMBL/GenBank/DDBJ databases">
        <authorList>
            <person name="Corre E."/>
            <person name="Pelletier E."/>
            <person name="Niang G."/>
            <person name="Scheremetjew M."/>
            <person name="Finn R."/>
            <person name="Kale V."/>
            <person name="Holt S."/>
            <person name="Cochrane G."/>
            <person name="Meng A."/>
            <person name="Brown T."/>
            <person name="Cohen L."/>
        </authorList>
    </citation>
    <scope>NUCLEOTIDE SEQUENCE</scope>
    <source>
        <strain evidence="1">Pop2</strain>
    </source>
</reference>
<dbReference type="AlphaFoldDB" id="A0A6U3TE70"/>
<accession>A0A6U3TE70</accession>
<protein>
    <recommendedName>
        <fullName evidence="3">PABS domain-containing protein</fullName>
    </recommendedName>
</protein>
<proteinExistence type="predicted"/>
<organism evidence="1">
    <name type="scientific">Ditylum brightwellii</name>
    <dbReference type="NCBI Taxonomy" id="49249"/>
    <lineage>
        <taxon>Eukaryota</taxon>
        <taxon>Sar</taxon>
        <taxon>Stramenopiles</taxon>
        <taxon>Ochrophyta</taxon>
        <taxon>Bacillariophyta</taxon>
        <taxon>Mediophyceae</taxon>
        <taxon>Lithodesmiophycidae</taxon>
        <taxon>Lithodesmiales</taxon>
        <taxon>Lithodesmiaceae</taxon>
        <taxon>Ditylum</taxon>
    </lineage>
</organism>
<name>A0A6U3TE70_9STRA</name>
<evidence type="ECO:0000313" key="1">
    <source>
        <dbReference type="EMBL" id="CAD9347104.1"/>
    </source>
</evidence>